<protein>
    <submittedName>
        <fullName evidence="1">Uncharacterized protein</fullName>
    </submittedName>
</protein>
<evidence type="ECO:0000313" key="1">
    <source>
        <dbReference type="EMBL" id="NUY98353.1"/>
    </source>
</evidence>
<accession>A0A7Y6NH25</accession>
<dbReference type="Proteomes" id="UP000566985">
    <property type="component" value="Unassembled WGS sequence"/>
</dbReference>
<evidence type="ECO:0000313" key="2">
    <source>
        <dbReference type="Proteomes" id="UP000566985"/>
    </source>
</evidence>
<comment type="caution">
    <text evidence="1">The sequence shown here is derived from an EMBL/GenBank/DDBJ whole genome shotgun (WGS) entry which is preliminary data.</text>
</comment>
<dbReference type="AlphaFoldDB" id="A0A7Y6NH25"/>
<reference evidence="1 2" key="1">
    <citation type="submission" date="2020-05" db="EMBL/GenBank/DDBJ databases">
        <title>Whole Genome Sequences of Enterobacteriales Associated with the International Space Station.</title>
        <authorList>
            <person name="Bharadwaj A."/>
            <person name="Daudu R."/>
            <person name="Singh N."/>
            <person name="Wood J."/>
            <person name="Debieu M."/>
            <person name="Mason C."/>
            <person name="Wang C."/>
            <person name="Venkateswaran K."/>
        </authorList>
    </citation>
    <scope>NUCLEOTIDE SEQUENCE [LARGE SCALE GENOMIC DNA]</scope>
    <source>
        <strain evidence="1 2">IF5SW-B1</strain>
    </source>
</reference>
<gene>
    <name evidence="1" type="ORF">HU668_18010</name>
</gene>
<proteinExistence type="predicted"/>
<name>A0A7Y6NH25_9GAMM</name>
<dbReference type="EMBL" id="JABWPM010000025">
    <property type="protein sequence ID" value="NUY98353.1"/>
    <property type="molecule type" value="Genomic_DNA"/>
</dbReference>
<sequence length="58" mass="6727">MRIVNVLEHMHGRAHYTGGWWILVNAMDQVEPGHSDKLNEWKARMLMRAVEAMCGYSV</sequence>
<organism evidence="1 2">
    <name type="scientific">Pantoea brenneri</name>
    <dbReference type="NCBI Taxonomy" id="472694"/>
    <lineage>
        <taxon>Bacteria</taxon>
        <taxon>Pseudomonadati</taxon>
        <taxon>Pseudomonadota</taxon>
        <taxon>Gammaproteobacteria</taxon>
        <taxon>Enterobacterales</taxon>
        <taxon>Erwiniaceae</taxon>
        <taxon>Pantoea</taxon>
    </lineage>
</organism>
<dbReference type="RefSeq" id="WP_164092204.1">
    <property type="nucleotide sequence ID" value="NZ_JABWPE010000025.1"/>
</dbReference>
<dbReference type="GeneID" id="57347024"/>